<dbReference type="EMBL" id="LR798458">
    <property type="protein sequence ID" value="CAB5238387.1"/>
    <property type="molecule type" value="Genomic_DNA"/>
</dbReference>
<name>A0A6J7XRF7_9CAUD</name>
<accession>A0A6J7XRF7</accession>
<evidence type="ECO:0000313" key="1">
    <source>
        <dbReference type="EMBL" id="CAB5238387.1"/>
    </source>
</evidence>
<reference evidence="1" key="1">
    <citation type="submission" date="2020-05" db="EMBL/GenBank/DDBJ databases">
        <authorList>
            <person name="Chiriac C."/>
            <person name="Salcher M."/>
            <person name="Ghai R."/>
            <person name="Kavagutti S V."/>
        </authorList>
    </citation>
    <scope>NUCLEOTIDE SEQUENCE</scope>
</reference>
<organism evidence="1">
    <name type="scientific">uncultured Caudovirales phage</name>
    <dbReference type="NCBI Taxonomy" id="2100421"/>
    <lineage>
        <taxon>Viruses</taxon>
        <taxon>Duplodnaviria</taxon>
        <taxon>Heunggongvirae</taxon>
        <taxon>Uroviricota</taxon>
        <taxon>Caudoviricetes</taxon>
        <taxon>Peduoviridae</taxon>
        <taxon>Maltschvirus</taxon>
        <taxon>Maltschvirus maltsch</taxon>
    </lineage>
</organism>
<gene>
    <name evidence="1" type="ORF">UFOVP164_29</name>
</gene>
<sequence>MIDRQTKPGEYISPAFPTGIITDDKGMIIGGSNGMTLRDYFAAKAMQGFLQYSATKGIYTPPDNELAKASYDLADAMLKARQE</sequence>
<protein>
    <submittedName>
        <fullName evidence="1">Uncharacterized protein</fullName>
    </submittedName>
</protein>
<proteinExistence type="predicted"/>